<feature type="compositionally biased region" description="Basic and acidic residues" evidence="1">
    <location>
        <begin position="1"/>
        <end position="11"/>
    </location>
</feature>
<protein>
    <submittedName>
        <fullName evidence="2">Uncharacterized protein</fullName>
    </submittedName>
</protein>
<accession>A0ABD1XSG6</accession>
<proteinExistence type="predicted"/>
<dbReference type="AlphaFoldDB" id="A0ABD1XSG6"/>
<dbReference type="Proteomes" id="UP001605036">
    <property type="component" value="Unassembled WGS sequence"/>
</dbReference>
<dbReference type="EMBL" id="JBHFFA010000007">
    <property type="protein sequence ID" value="KAL2611902.1"/>
    <property type="molecule type" value="Genomic_DNA"/>
</dbReference>
<gene>
    <name evidence="2" type="ORF">R1flu_023594</name>
</gene>
<sequence length="77" mass="8950">MEGEGLRKLEVEGEQSENMEAERKGLWLTVEGEDLGYGTDEEAADRQKKKSRLTELPREMDRVVFKLRSIVSSFMYH</sequence>
<reference evidence="2 3" key="1">
    <citation type="submission" date="2024-09" db="EMBL/GenBank/DDBJ databases">
        <title>Chromosome-scale assembly of Riccia fluitans.</title>
        <authorList>
            <person name="Paukszto L."/>
            <person name="Sawicki J."/>
            <person name="Karawczyk K."/>
            <person name="Piernik-Szablinska J."/>
            <person name="Szczecinska M."/>
            <person name="Mazdziarz M."/>
        </authorList>
    </citation>
    <scope>NUCLEOTIDE SEQUENCE [LARGE SCALE GENOMIC DNA]</scope>
    <source>
        <strain evidence="2">Rf_01</strain>
        <tissue evidence="2">Aerial parts of the thallus</tissue>
    </source>
</reference>
<evidence type="ECO:0000313" key="3">
    <source>
        <dbReference type="Proteomes" id="UP001605036"/>
    </source>
</evidence>
<feature type="region of interest" description="Disordered" evidence="1">
    <location>
        <begin position="1"/>
        <end position="25"/>
    </location>
</feature>
<comment type="caution">
    <text evidence="2">The sequence shown here is derived from an EMBL/GenBank/DDBJ whole genome shotgun (WGS) entry which is preliminary data.</text>
</comment>
<name>A0ABD1XSG6_9MARC</name>
<evidence type="ECO:0000256" key="1">
    <source>
        <dbReference type="SAM" id="MobiDB-lite"/>
    </source>
</evidence>
<evidence type="ECO:0000313" key="2">
    <source>
        <dbReference type="EMBL" id="KAL2611902.1"/>
    </source>
</evidence>
<keyword evidence="3" id="KW-1185">Reference proteome</keyword>
<organism evidence="2 3">
    <name type="scientific">Riccia fluitans</name>
    <dbReference type="NCBI Taxonomy" id="41844"/>
    <lineage>
        <taxon>Eukaryota</taxon>
        <taxon>Viridiplantae</taxon>
        <taxon>Streptophyta</taxon>
        <taxon>Embryophyta</taxon>
        <taxon>Marchantiophyta</taxon>
        <taxon>Marchantiopsida</taxon>
        <taxon>Marchantiidae</taxon>
        <taxon>Marchantiales</taxon>
        <taxon>Ricciaceae</taxon>
        <taxon>Riccia</taxon>
    </lineage>
</organism>